<comment type="similarity">
    <text evidence="12">Belongs to the carbohydrate kinase PfkB family. Ribokinase subfamily.</text>
</comment>
<evidence type="ECO:0000313" key="14">
    <source>
        <dbReference type="EMBL" id="MBL1407621.1"/>
    </source>
</evidence>
<feature type="binding site" evidence="12">
    <location>
        <position position="187"/>
    </location>
    <ligand>
        <name>ATP</name>
        <dbReference type="ChEBI" id="CHEBI:30616"/>
    </ligand>
</feature>
<feature type="active site" description="Proton acceptor" evidence="12">
    <location>
        <position position="255"/>
    </location>
</feature>
<evidence type="ECO:0000259" key="13">
    <source>
        <dbReference type="Pfam" id="PF00294"/>
    </source>
</evidence>
<evidence type="ECO:0000256" key="7">
    <source>
        <dbReference type="ARBA" id="ARBA00022777"/>
    </source>
</evidence>
<comment type="similarity">
    <text evidence="1">Belongs to the carbohydrate kinase pfkB family.</text>
</comment>
<feature type="binding site" evidence="12">
    <location>
        <position position="288"/>
    </location>
    <ligand>
        <name>K(+)</name>
        <dbReference type="ChEBI" id="CHEBI:29103"/>
    </ligand>
</feature>
<dbReference type="InterPro" id="IPR011611">
    <property type="entry name" value="PfkB_dom"/>
</dbReference>
<evidence type="ECO:0000256" key="12">
    <source>
        <dbReference type="HAMAP-Rule" id="MF_01987"/>
    </source>
</evidence>
<dbReference type="PRINTS" id="PR00990">
    <property type="entry name" value="RIBOKINASE"/>
</dbReference>
<comment type="cofactor">
    <cofactor evidence="12">
        <name>Mg(2+)</name>
        <dbReference type="ChEBI" id="CHEBI:18420"/>
    </cofactor>
    <text evidence="12">Requires a divalent cation, most likely magnesium in vivo, as an electrophilic catalyst to aid phosphoryl group transfer. It is the chelate of the metal and the nucleotide that is the actual substrate.</text>
</comment>
<feature type="binding site" evidence="12">
    <location>
        <begin position="14"/>
        <end position="16"/>
    </location>
    <ligand>
        <name>substrate</name>
    </ligand>
</feature>
<evidence type="ECO:0000256" key="6">
    <source>
        <dbReference type="ARBA" id="ARBA00022741"/>
    </source>
</evidence>
<feature type="binding site" evidence="12">
    <location>
        <position position="249"/>
    </location>
    <ligand>
        <name>K(+)</name>
        <dbReference type="ChEBI" id="CHEBI:29103"/>
    </ligand>
</feature>
<evidence type="ECO:0000256" key="8">
    <source>
        <dbReference type="ARBA" id="ARBA00022840"/>
    </source>
</evidence>
<comment type="subcellular location">
    <subcellularLocation>
        <location evidence="12">Cytoplasm</location>
    </subcellularLocation>
</comment>
<dbReference type="HAMAP" id="MF_01987">
    <property type="entry name" value="Ribokinase"/>
    <property type="match status" value="1"/>
</dbReference>
<evidence type="ECO:0000256" key="10">
    <source>
        <dbReference type="ARBA" id="ARBA00022958"/>
    </source>
</evidence>
<feature type="binding site" evidence="12">
    <location>
        <position position="251"/>
    </location>
    <ligand>
        <name>K(+)</name>
        <dbReference type="ChEBI" id="CHEBI:29103"/>
    </ligand>
</feature>
<evidence type="ECO:0000256" key="9">
    <source>
        <dbReference type="ARBA" id="ARBA00022842"/>
    </source>
</evidence>
<keyword evidence="6 12" id="KW-0547">Nucleotide-binding</keyword>
<dbReference type="CDD" id="cd01174">
    <property type="entry name" value="ribokinase"/>
    <property type="match status" value="1"/>
</dbReference>
<evidence type="ECO:0000256" key="4">
    <source>
        <dbReference type="ARBA" id="ARBA00022679"/>
    </source>
</evidence>
<dbReference type="NCBIfam" id="NF008353">
    <property type="entry name" value="PRK11142.1"/>
    <property type="match status" value="1"/>
</dbReference>
<feature type="domain" description="Carbohydrate kinase PfkB" evidence="13">
    <location>
        <begin position="5"/>
        <end position="297"/>
    </location>
</feature>
<evidence type="ECO:0000256" key="2">
    <source>
        <dbReference type="ARBA" id="ARBA00012035"/>
    </source>
</evidence>
<dbReference type="Pfam" id="PF00294">
    <property type="entry name" value="PfkB"/>
    <property type="match status" value="1"/>
</dbReference>
<comment type="activity regulation">
    <text evidence="12">Activated by a monovalent cation that binds near, but not in, the active site. The most likely occupant of the site in vivo is potassium. Ion binding induces a conformational change that may alter substrate affinity.</text>
</comment>
<dbReference type="PANTHER" id="PTHR10584">
    <property type="entry name" value="SUGAR KINASE"/>
    <property type="match status" value="1"/>
</dbReference>
<protein>
    <recommendedName>
        <fullName evidence="3 12">Ribokinase</fullName>
        <shortName evidence="12">RK</shortName>
        <ecNumber evidence="2 12">2.7.1.15</ecNumber>
    </recommendedName>
</protein>
<proteinExistence type="inferred from homology"/>
<comment type="subunit">
    <text evidence="12">Homodimer.</text>
</comment>
<dbReference type="InterPro" id="IPR002173">
    <property type="entry name" value="Carboh/pur_kinase_PfkB_CS"/>
</dbReference>
<dbReference type="NCBIfam" id="TIGR02152">
    <property type="entry name" value="D_ribokin_bact"/>
    <property type="match status" value="1"/>
</dbReference>
<feature type="binding site" evidence="12">
    <location>
        <position position="290"/>
    </location>
    <ligand>
        <name>K(+)</name>
        <dbReference type="ChEBI" id="CHEBI:29103"/>
    </ligand>
</feature>
<comment type="pathway">
    <text evidence="12">Carbohydrate metabolism; D-ribose degradation; D-ribose 5-phosphate from beta-D-ribopyranose: step 2/2.</text>
</comment>
<evidence type="ECO:0000256" key="11">
    <source>
        <dbReference type="ARBA" id="ARBA00023277"/>
    </source>
</evidence>
<dbReference type="EMBL" id="JAERTY010000001">
    <property type="protein sequence ID" value="MBL1407621.1"/>
    <property type="molecule type" value="Genomic_DNA"/>
</dbReference>
<feature type="binding site" evidence="12">
    <location>
        <begin position="42"/>
        <end position="46"/>
    </location>
    <ligand>
        <name>substrate</name>
    </ligand>
</feature>
<accession>A0ABS1R142</accession>
<name>A0ABS1R142_9SPHI</name>
<keyword evidence="4 12" id="KW-0808">Transferase</keyword>
<keyword evidence="9 12" id="KW-0460">Magnesium</keyword>
<feature type="binding site" evidence="12">
    <location>
        <begin position="223"/>
        <end position="228"/>
    </location>
    <ligand>
        <name>ATP</name>
        <dbReference type="ChEBI" id="CHEBI:30616"/>
    </ligand>
</feature>
<comment type="caution">
    <text evidence="14">The sequence shown here is derived from an EMBL/GenBank/DDBJ whole genome shotgun (WGS) entry which is preliminary data.</text>
</comment>
<keyword evidence="5 12" id="KW-0479">Metal-binding</keyword>
<keyword evidence="12" id="KW-0963">Cytoplasm</keyword>
<organism evidence="14 15">
    <name type="scientific">Sphingobacterium faecale</name>
    <dbReference type="NCBI Taxonomy" id="2803775"/>
    <lineage>
        <taxon>Bacteria</taxon>
        <taxon>Pseudomonadati</taxon>
        <taxon>Bacteroidota</taxon>
        <taxon>Sphingobacteriia</taxon>
        <taxon>Sphingobacteriales</taxon>
        <taxon>Sphingobacteriaceae</taxon>
        <taxon>Sphingobacterium</taxon>
    </lineage>
</organism>
<comment type="function">
    <text evidence="12">Catalyzes the phosphorylation of ribose at O-5 in a reaction requiring ATP and magnesium. The resulting D-ribose-5-phosphate can then be used either for sythesis of nucleotides, histidine, and tryptophan, or as a component of the pentose phosphate pathway.</text>
</comment>
<dbReference type="SUPFAM" id="SSF53613">
    <property type="entry name" value="Ribokinase-like"/>
    <property type="match status" value="1"/>
</dbReference>
<dbReference type="EC" id="2.7.1.15" evidence="2 12"/>
<keyword evidence="8 12" id="KW-0067">ATP-binding</keyword>
<dbReference type="PROSITE" id="PS00584">
    <property type="entry name" value="PFKB_KINASES_2"/>
    <property type="match status" value="1"/>
</dbReference>
<gene>
    <name evidence="12 14" type="primary">rbsK</name>
    <name evidence="14" type="ORF">JKG61_02525</name>
</gene>
<reference evidence="14 15" key="1">
    <citation type="submission" date="2021-01" db="EMBL/GenBank/DDBJ databases">
        <title>C459-1 draft genome sequence.</title>
        <authorList>
            <person name="Zhang X.-F."/>
        </authorList>
    </citation>
    <scope>NUCLEOTIDE SEQUENCE [LARGE SCALE GENOMIC DNA]</scope>
    <source>
        <strain evidence="15">C459-1</strain>
    </source>
</reference>
<keyword evidence="7 12" id="KW-0418">Kinase</keyword>
<evidence type="ECO:0000256" key="5">
    <source>
        <dbReference type="ARBA" id="ARBA00022723"/>
    </source>
</evidence>
<sequence length="306" mass="31973">MLIKKRIVVVGSTNTDMVVKTERFPHPGETVLGGEFFMNLGGKGANQAVAAARLGAEVQFITKVGDDLFGQDAIKQLRNENIDASAIAIDRKRSSGVALITVDKNGENNIVVASGANAALNFEDNMVLEKTITADTIVLVQLEIPLATIEQVCGFAKKRGATVVLNPAPATTLSAGIMQAVDIITPNQQEAEMLSGIAVIDEKTAKLAAIKISSLGPKAVLITMGSKGAYLYENGDAKFMEAYKVVAVDTTAAGDVFNGALVVGLSRGESVSEAMDLACKSAALAVTRIGAQASAPTLSEVELFFN</sequence>
<feature type="binding site" evidence="12">
    <location>
        <position position="294"/>
    </location>
    <ligand>
        <name>K(+)</name>
        <dbReference type="ChEBI" id="CHEBI:29103"/>
    </ligand>
</feature>
<dbReference type="GO" id="GO:0004747">
    <property type="term" value="F:ribokinase activity"/>
    <property type="evidence" value="ECO:0007669"/>
    <property type="project" value="UniProtKB-EC"/>
</dbReference>
<evidence type="ECO:0000313" key="15">
    <source>
        <dbReference type="Proteomes" id="UP000625283"/>
    </source>
</evidence>
<keyword evidence="15" id="KW-1185">Reference proteome</keyword>
<comment type="catalytic activity">
    <reaction evidence="12">
        <text>D-ribose + ATP = D-ribose 5-phosphate + ADP + H(+)</text>
        <dbReference type="Rhea" id="RHEA:13697"/>
        <dbReference type="ChEBI" id="CHEBI:15378"/>
        <dbReference type="ChEBI" id="CHEBI:30616"/>
        <dbReference type="ChEBI" id="CHEBI:47013"/>
        <dbReference type="ChEBI" id="CHEBI:78346"/>
        <dbReference type="ChEBI" id="CHEBI:456216"/>
        <dbReference type="EC" id="2.7.1.15"/>
    </reaction>
</comment>
<dbReference type="RefSeq" id="WP_202101410.1">
    <property type="nucleotide sequence ID" value="NZ_JAERTY010000001.1"/>
</dbReference>
<dbReference type="InterPro" id="IPR029056">
    <property type="entry name" value="Ribokinase-like"/>
</dbReference>
<evidence type="ECO:0000256" key="1">
    <source>
        <dbReference type="ARBA" id="ARBA00005380"/>
    </source>
</evidence>
<dbReference type="Gene3D" id="3.40.1190.20">
    <property type="match status" value="1"/>
</dbReference>
<feature type="binding site" evidence="12">
    <location>
        <position position="255"/>
    </location>
    <ligand>
        <name>substrate</name>
    </ligand>
</feature>
<feature type="binding site" evidence="12">
    <location>
        <position position="285"/>
    </location>
    <ligand>
        <name>K(+)</name>
        <dbReference type="ChEBI" id="CHEBI:29103"/>
    </ligand>
</feature>
<comment type="caution">
    <text evidence="12">Lacks conserved residue(s) required for the propagation of feature annotation.</text>
</comment>
<keyword evidence="11 12" id="KW-0119">Carbohydrate metabolism</keyword>
<dbReference type="InterPro" id="IPR002139">
    <property type="entry name" value="Ribo/fructo_kinase"/>
</dbReference>
<feature type="binding site" evidence="12">
    <location>
        <begin position="254"/>
        <end position="255"/>
    </location>
    <ligand>
        <name>ATP</name>
        <dbReference type="ChEBI" id="CHEBI:30616"/>
    </ligand>
</feature>
<feature type="binding site" evidence="12">
    <location>
        <position position="143"/>
    </location>
    <ligand>
        <name>substrate</name>
    </ligand>
</feature>
<dbReference type="InterPro" id="IPR011877">
    <property type="entry name" value="Ribokinase"/>
</dbReference>
<dbReference type="PANTHER" id="PTHR10584:SF166">
    <property type="entry name" value="RIBOKINASE"/>
    <property type="match status" value="1"/>
</dbReference>
<dbReference type="Proteomes" id="UP000625283">
    <property type="component" value="Unassembled WGS sequence"/>
</dbReference>
<keyword evidence="10 12" id="KW-0630">Potassium</keyword>
<evidence type="ECO:0000256" key="3">
    <source>
        <dbReference type="ARBA" id="ARBA00016943"/>
    </source>
</evidence>